<feature type="region of interest" description="Disordered" evidence="7">
    <location>
        <begin position="814"/>
        <end position="876"/>
    </location>
</feature>
<feature type="compositionally biased region" description="Basic and acidic residues" evidence="7">
    <location>
        <begin position="1147"/>
        <end position="1156"/>
    </location>
</feature>
<protein>
    <recommendedName>
        <fullName evidence="8">PIN domain-containing protein</fullName>
    </recommendedName>
</protein>
<organism evidence="9 10">
    <name type="scientific">Artemia franciscana</name>
    <name type="common">Brine shrimp</name>
    <name type="synonym">Artemia sanfranciscana</name>
    <dbReference type="NCBI Taxonomy" id="6661"/>
    <lineage>
        <taxon>Eukaryota</taxon>
        <taxon>Metazoa</taxon>
        <taxon>Ecdysozoa</taxon>
        <taxon>Arthropoda</taxon>
        <taxon>Crustacea</taxon>
        <taxon>Branchiopoda</taxon>
        <taxon>Anostraca</taxon>
        <taxon>Artemiidae</taxon>
        <taxon>Artemia</taxon>
    </lineage>
</organism>
<keyword evidence="4" id="KW-0866">Nonsense-mediated mRNA decay</keyword>
<feature type="compositionally biased region" description="Polar residues" evidence="7">
    <location>
        <begin position="327"/>
        <end position="339"/>
    </location>
</feature>
<evidence type="ECO:0000256" key="2">
    <source>
        <dbReference type="ARBA" id="ARBA00004496"/>
    </source>
</evidence>
<dbReference type="SUPFAM" id="SSF88723">
    <property type="entry name" value="PIN domain-like"/>
    <property type="match status" value="1"/>
</dbReference>
<dbReference type="FunFam" id="3.40.50.1010:FF:000047">
    <property type="entry name" value="Blast:Telomerase-binding protein EST1A"/>
    <property type="match status" value="1"/>
</dbReference>
<evidence type="ECO:0000313" key="9">
    <source>
        <dbReference type="EMBL" id="KAK2711075.1"/>
    </source>
</evidence>
<dbReference type="Gene3D" id="1.25.40.10">
    <property type="entry name" value="Tetratricopeptide repeat domain"/>
    <property type="match status" value="1"/>
</dbReference>
<accession>A0AA88L7M1</accession>
<keyword evidence="5" id="KW-0539">Nucleus</keyword>
<evidence type="ECO:0000256" key="6">
    <source>
        <dbReference type="SAM" id="Coils"/>
    </source>
</evidence>
<dbReference type="GO" id="GO:0005697">
    <property type="term" value="C:telomerase holoenzyme complex"/>
    <property type="evidence" value="ECO:0007669"/>
    <property type="project" value="TreeGrafter"/>
</dbReference>
<evidence type="ECO:0000259" key="8">
    <source>
        <dbReference type="SMART" id="SM00670"/>
    </source>
</evidence>
<dbReference type="SMART" id="SM00670">
    <property type="entry name" value="PINc"/>
    <property type="match status" value="1"/>
</dbReference>
<proteinExistence type="predicted"/>
<feature type="domain" description="PIN" evidence="8">
    <location>
        <begin position="1568"/>
        <end position="1716"/>
    </location>
</feature>
<keyword evidence="3" id="KW-0963">Cytoplasm</keyword>
<dbReference type="GO" id="GO:0070034">
    <property type="term" value="F:telomerase RNA binding"/>
    <property type="evidence" value="ECO:0007669"/>
    <property type="project" value="TreeGrafter"/>
</dbReference>
<evidence type="ECO:0000313" key="10">
    <source>
        <dbReference type="Proteomes" id="UP001187531"/>
    </source>
</evidence>
<keyword evidence="6" id="KW-0175">Coiled coil</keyword>
<dbReference type="InterPro" id="IPR045153">
    <property type="entry name" value="Est1/Ebs1-like"/>
</dbReference>
<dbReference type="InterPro" id="IPR018834">
    <property type="entry name" value="DNA/RNA-bd_Est1-type"/>
</dbReference>
<feature type="region of interest" description="Disordered" evidence="7">
    <location>
        <begin position="1147"/>
        <end position="1174"/>
    </location>
</feature>
<dbReference type="GO" id="GO:0005737">
    <property type="term" value="C:cytoplasm"/>
    <property type="evidence" value="ECO:0007669"/>
    <property type="project" value="UniProtKB-SubCell"/>
</dbReference>
<evidence type="ECO:0000256" key="1">
    <source>
        <dbReference type="ARBA" id="ARBA00004123"/>
    </source>
</evidence>
<dbReference type="Pfam" id="PF10374">
    <property type="entry name" value="EST1"/>
    <property type="match status" value="1"/>
</dbReference>
<feature type="region of interest" description="Disordered" evidence="7">
    <location>
        <begin position="246"/>
        <end position="339"/>
    </location>
</feature>
<feature type="compositionally biased region" description="Basic and acidic residues" evidence="7">
    <location>
        <begin position="22"/>
        <end position="31"/>
    </location>
</feature>
<evidence type="ECO:0000256" key="7">
    <source>
        <dbReference type="SAM" id="MobiDB-lite"/>
    </source>
</evidence>
<dbReference type="CDD" id="cd09885">
    <property type="entry name" value="PIN_Smg6-like"/>
    <property type="match status" value="1"/>
</dbReference>
<dbReference type="GO" id="GO:0042162">
    <property type="term" value="F:telomeric DNA binding"/>
    <property type="evidence" value="ECO:0007669"/>
    <property type="project" value="TreeGrafter"/>
</dbReference>
<feature type="compositionally biased region" description="Polar residues" evidence="7">
    <location>
        <begin position="833"/>
        <end position="854"/>
    </location>
</feature>
<dbReference type="InterPro" id="IPR002716">
    <property type="entry name" value="PIN_dom"/>
</dbReference>
<dbReference type="EMBL" id="JAVRJZ010000016">
    <property type="protein sequence ID" value="KAK2711075.1"/>
    <property type="molecule type" value="Genomic_DNA"/>
</dbReference>
<feature type="region of interest" description="Disordered" evidence="7">
    <location>
        <begin position="715"/>
        <end position="737"/>
    </location>
</feature>
<feature type="region of interest" description="Disordered" evidence="7">
    <location>
        <begin position="22"/>
        <end position="117"/>
    </location>
</feature>
<dbReference type="SUPFAM" id="SSF48452">
    <property type="entry name" value="TPR-like"/>
    <property type="match status" value="1"/>
</dbReference>
<gene>
    <name evidence="9" type="ORF">QYM36_012298</name>
</gene>
<evidence type="ECO:0000256" key="3">
    <source>
        <dbReference type="ARBA" id="ARBA00022490"/>
    </source>
</evidence>
<dbReference type="InterPro" id="IPR029060">
    <property type="entry name" value="PIN-like_dom_sf"/>
</dbReference>
<name>A0AA88L7M1_ARTSF</name>
<feature type="region of interest" description="Disordered" evidence="7">
    <location>
        <begin position="142"/>
        <end position="211"/>
    </location>
</feature>
<dbReference type="PANTHER" id="PTHR15696:SF0">
    <property type="entry name" value="TELOMERASE-BINDING PROTEIN EST1A"/>
    <property type="match status" value="1"/>
</dbReference>
<dbReference type="Gene3D" id="3.40.50.1010">
    <property type="entry name" value="5'-nuclease"/>
    <property type="match status" value="1"/>
</dbReference>
<dbReference type="InterPro" id="IPR011990">
    <property type="entry name" value="TPR-like_helical_dom_sf"/>
</dbReference>
<dbReference type="Proteomes" id="UP001187531">
    <property type="component" value="Unassembled WGS sequence"/>
</dbReference>
<evidence type="ECO:0000256" key="5">
    <source>
        <dbReference type="ARBA" id="ARBA00023242"/>
    </source>
</evidence>
<reference evidence="9" key="1">
    <citation type="submission" date="2023-07" db="EMBL/GenBank/DDBJ databases">
        <title>Chromosome-level genome assembly of Artemia franciscana.</title>
        <authorList>
            <person name="Jo E."/>
        </authorList>
    </citation>
    <scope>NUCLEOTIDE SEQUENCE</scope>
    <source>
        <tissue evidence="9">Whole body</tissue>
    </source>
</reference>
<dbReference type="InterPro" id="IPR019458">
    <property type="entry name" value="Est1-like_N"/>
</dbReference>
<keyword evidence="10" id="KW-1185">Reference proteome</keyword>
<dbReference type="GO" id="GO:0000184">
    <property type="term" value="P:nuclear-transcribed mRNA catabolic process, nonsense-mediated decay"/>
    <property type="evidence" value="ECO:0007669"/>
    <property type="project" value="UniProtKB-KW"/>
</dbReference>
<feature type="compositionally biased region" description="Polar residues" evidence="7">
    <location>
        <begin position="169"/>
        <end position="184"/>
    </location>
</feature>
<comment type="caution">
    <text evidence="9">The sequence shown here is derived from an EMBL/GenBank/DDBJ whole genome shotgun (WGS) entry which is preliminary data.</text>
</comment>
<sequence length="1738" mass="196888">MDLDDQNCGSALLKEEQVVVAGHKMESDKTKSQMQKQKRPEIQRYIPRQRLETPSAEQKVESTSVAVKESERLKTVPKSASTGKLDYKKGPNWDSKSPRNVGGSAPKYQQKANEYDRERKNVTQPITNDTIKMRGESHIKEKAFKDGGSRQHWQTKRSSFIKSPEPAQYSRSLNRPSSRNTRINTPEPEKIFSRPGSRTGTPDFRQGLSDDGKKSAIESVVQFMGHKSPLPKVDLEPLKEVKNVHRYSSRRIGRQETKEEDELSPTQILGGGRPPLQPSRNGGKIKQQENVENIASPPDFSPRPPSVRRQVASRTPSPSTLVPYPCSSPSKPRQRGPTSAYNLEQNLQNLSIEREYQPVPDVIPRTTSLNGFPGDYTLGQVLASESNSTTATEELWDGKTLTFGSSGEAQQLPPNYQEKQYELELMAMMRQQMYASGQAIQMTSPTPRYAPTPNQVYFGDQQRIVQQRQLMSPGFLSPRQQQPFPPQQSQLVQSGVFSPQHQDSFSAMSQQSQLVSPGVLSPQQPPFQTMPQQNPIDNQFYQQQTNYNYLPKSVTPVQLPYGNPGGPYQMDNQQEQFNMQQFYGYPQGYNVGDNSVGQQRATSPVKDNQQMLQNEAMLRDYMLQQQMMRRGQYTNYGSGHDMGSYQVSPKQAEVPPQTLYQQQSSAQYFNRDGVQLYPITSASMYPLEVARGSSDLNEVASRQVFVPLAGGIDKTQQGQRQVRGRKMSSPDPASQAVYQNTPAIVQENNDGTNRRLSAEEARRRISAELAAIGSWNEEVERSEREEIDKHEEPPTSAKKEEIVFISEDIRYMKKKQDPQTDPTRGIIVLPKTKPSSSGEITTATNSTRMQSNERTLYDPNQPLPISATPGSSSGRQDVPGVIASQTVDAQLALGKPAWYSPYSKSMRESRCNPYTLMDIVRYDEELTGLLKSQGPLSQRVRELQHFFMNAFLQIIVDDIKFCETENVDSHIWKLAFYNVIESIRRKKGEEPETLQDYDKFLEQIVEEGTQFYIHVLKTLEEKHNILFEEFIKNPQKKQHGMGMAGLALVAGQKAYIALGDLARYKEQLLAGTGFYAAAKEWYTKAQLLNPKNGKPYNQLALVAMLAKRKVDAVYFYVRSLMGSNPVESAKDTLVSLFDENRKRLEAQERKRREEKQATAQPSAPRTPVRQRKESEIRKEIWIHPLGGKNSHRAATAGPLGEEKDPYTEELKQMPINEVNRRLITSFVNYQAKLYTKIGMETFREGALMMLKEFEVVVNSNPMPITLDRILQMLALNMFSIDNTQLKGVDKNQPEYRSAIQENALNVSLEMFRILVVRFLSILSIQENNEIRQNEENTLLAAITVWCDWMVCHSSLYCPPPMPDMMIGKTDVWTELAKLATILKSEAAKKNAQIYQQAFPGSKSVFLHEDLFLIGFPPLLRASQDPFFIRPEQDINEAIYCARSQRVLYLCCDFLCSTNPPLLKTVQISPNESVYVSAVGNRDENVAVDGDDGNASDVSIDGLSDEEEKLDLSFLTRPPPPIGQSLEVYQLRKKKDELEKKFQSQERQKKKLKELLKNTTCLELEVHPRLLVADTNCFVDHLQQLQQLARLGPFTLAVPLIVCKELDCLSKRYRGAANTTEHNELISNAASESLNFLQQRHQHVRCYTTKGTPVQVSSRTISMEEDDGENALNNDDRILSCCLNLLKEDSYSGPSKDKGRKLVRQVVLLTDDRNLRVKALASDLPVRDVHGFYKWAMDQ</sequence>
<comment type="subcellular location">
    <subcellularLocation>
        <location evidence="2">Cytoplasm</location>
    </subcellularLocation>
    <subcellularLocation>
        <location evidence="1">Nucleus</location>
    </subcellularLocation>
</comment>
<dbReference type="PANTHER" id="PTHR15696">
    <property type="entry name" value="SMG-7 SUPPRESSOR WITH MORPHOLOGICAL EFFECT ON GENITALIA PROTEIN 7"/>
    <property type="match status" value="1"/>
</dbReference>
<evidence type="ECO:0000256" key="4">
    <source>
        <dbReference type="ARBA" id="ARBA00023161"/>
    </source>
</evidence>
<feature type="coiled-coil region" evidence="6">
    <location>
        <begin position="1527"/>
        <end position="1554"/>
    </location>
</feature>
<dbReference type="Pfam" id="PF10373">
    <property type="entry name" value="EST1_DNA_bind"/>
    <property type="match status" value="1"/>
</dbReference>
<dbReference type="Pfam" id="PF13638">
    <property type="entry name" value="PIN_4"/>
    <property type="match status" value="1"/>
</dbReference>